<sequence length="89" mass="10514">MTQDGQKREWSAARIIIVPWAAYCSIYYILFLFCGLFVICSSVSVNYNLVFLLIIFHIMSCRVIKVIFPTRVLRMFIILIFVLLFRNKL</sequence>
<organism evidence="2 3">
    <name type="scientific">Heterorhabditis bacteriophora</name>
    <name type="common">Entomopathogenic nematode worm</name>
    <dbReference type="NCBI Taxonomy" id="37862"/>
    <lineage>
        <taxon>Eukaryota</taxon>
        <taxon>Metazoa</taxon>
        <taxon>Ecdysozoa</taxon>
        <taxon>Nematoda</taxon>
        <taxon>Chromadorea</taxon>
        <taxon>Rhabditida</taxon>
        <taxon>Rhabditina</taxon>
        <taxon>Rhabditomorpha</taxon>
        <taxon>Strongyloidea</taxon>
        <taxon>Heterorhabditidae</taxon>
        <taxon>Heterorhabditis</taxon>
    </lineage>
</organism>
<accession>A0A1I7X1M4</accession>
<name>A0A1I7X1M4_HETBA</name>
<evidence type="ECO:0000256" key="1">
    <source>
        <dbReference type="SAM" id="Phobius"/>
    </source>
</evidence>
<dbReference type="Proteomes" id="UP000095283">
    <property type="component" value="Unplaced"/>
</dbReference>
<dbReference type="WBParaSite" id="Hba_11299">
    <property type="protein sequence ID" value="Hba_11299"/>
    <property type="gene ID" value="Hba_11299"/>
</dbReference>
<proteinExistence type="predicted"/>
<feature type="transmembrane region" description="Helical" evidence="1">
    <location>
        <begin position="66"/>
        <end position="85"/>
    </location>
</feature>
<dbReference type="AlphaFoldDB" id="A0A1I7X1M4"/>
<keyword evidence="1" id="KW-1133">Transmembrane helix</keyword>
<feature type="transmembrane region" description="Helical" evidence="1">
    <location>
        <begin position="36"/>
        <end position="59"/>
    </location>
</feature>
<keyword evidence="1" id="KW-0472">Membrane</keyword>
<evidence type="ECO:0000313" key="3">
    <source>
        <dbReference type="WBParaSite" id="Hba_11299"/>
    </source>
</evidence>
<protein>
    <submittedName>
        <fullName evidence="3">Ovule protein</fullName>
    </submittedName>
</protein>
<keyword evidence="2" id="KW-1185">Reference proteome</keyword>
<feature type="transmembrane region" description="Helical" evidence="1">
    <location>
        <begin position="12"/>
        <end position="30"/>
    </location>
</feature>
<keyword evidence="1" id="KW-0812">Transmembrane</keyword>
<reference evidence="3" key="1">
    <citation type="submission" date="2016-11" db="UniProtKB">
        <authorList>
            <consortium name="WormBaseParasite"/>
        </authorList>
    </citation>
    <scope>IDENTIFICATION</scope>
</reference>
<evidence type="ECO:0000313" key="2">
    <source>
        <dbReference type="Proteomes" id="UP000095283"/>
    </source>
</evidence>